<feature type="site" description="Catalytically relevant" evidence="6">
    <location>
        <position position="66"/>
    </location>
</feature>
<dbReference type="InterPro" id="IPR000644">
    <property type="entry name" value="CBS_dom"/>
</dbReference>
<evidence type="ECO:0000313" key="11">
    <source>
        <dbReference type="Proteomes" id="UP000824264"/>
    </source>
</evidence>
<keyword evidence="3 7" id="KW-0129">CBS domain</keyword>
<dbReference type="PROSITE" id="PS51371">
    <property type="entry name" value="CBS"/>
    <property type="match status" value="2"/>
</dbReference>
<sequence length="344" mass="36082">MTDSPIPTAPAALVALAQDVLATEIAGLAAVRERLASPTPEKTPLVLALRLLAACAGRVVVTGIGKSGLVGRKLAATFSSTGTPAFFLHPVEGAHGDLGSLRRDDVIIAISNSGETAELNAILPALKSLGASLIAMTGREDSTLGRLADVTLNSGVPREACPHGLAPTASTTAVLALGDALAVCLMHLKSFTEKDFLRYHPGGSLGQRLRLKVSEVMRTEGLPLLPETSLLSEALRRLDEGGFGAVLLVDGDRHVNGILTDGDVRRAVCRGKLDPDAPVRSVMTPSPRCGRREDTVAALLELMERTSITVLPIVNAERRLLGMVHMHDLLGQGSVAFSQPPLPH</sequence>
<feature type="site" description="Catalytically relevant" evidence="6">
    <location>
        <position position="118"/>
    </location>
</feature>
<evidence type="ECO:0000256" key="1">
    <source>
        <dbReference type="ARBA" id="ARBA00008165"/>
    </source>
</evidence>
<proteinExistence type="inferred from homology"/>
<comment type="similarity">
    <text evidence="1 4">Belongs to the SIS family. GutQ/KpsF subfamily.</text>
</comment>
<dbReference type="GO" id="GO:0005975">
    <property type="term" value="P:carbohydrate metabolic process"/>
    <property type="evidence" value="ECO:0007669"/>
    <property type="project" value="InterPro"/>
</dbReference>
<feature type="site" description="Catalytically relevant" evidence="6">
    <location>
        <position position="200"/>
    </location>
</feature>
<feature type="domain" description="SIS" evidence="9">
    <location>
        <begin position="47"/>
        <end position="191"/>
    </location>
</feature>
<dbReference type="Pfam" id="PF01380">
    <property type="entry name" value="SIS"/>
    <property type="match status" value="1"/>
</dbReference>
<dbReference type="InterPro" id="IPR050986">
    <property type="entry name" value="GutQ/KpsF_isomerases"/>
</dbReference>
<accession>A0A9D1QZH9</accession>
<dbReference type="FunFam" id="3.40.50.10490:FF:000011">
    <property type="entry name" value="Arabinose 5-phosphate isomerase"/>
    <property type="match status" value="1"/>
</dbReference>
<dbReference type="PANTHER" id="PTHR42745">
    <property type="match status" value="1"/>
</dbReference>
<dbReference type="Proteomes" id="UP000824264">
    <property type="component" value="Unassembled WGS sequence"/>
</dbReference>
<dbReference type="Gene3D" id="3.10.580.10">
    <property type="entry name" value="CBS-domain"/>
    <property type="match status" value="1"/>
</dbReference>
<evidence type="ECO:0000259" key="9">
    <source>
        <dbReference type="PROSITE" id="PS51464"/>
    </source>
</evidence>
<keyword evidence="2" id="KW-0677">Repeat</keyword>
<keyword evidence="5" id="KW-0862">Zinc</keyword>
<evidence type="ECO:0000256" key="6">
    <source>
        <dbReference type="PIRSR" id="PIRSR004692-3"/>
    </source>
</evidence>
<gene>
    <name evidence="10" type="ORF">H9874_03160</name>
</gene>
<evidence type="ECO:0000256" key="5">
    <source>
        <dbReference type="PIRSR" id="PIRSR004692-2"/>
    </source>
</evidence>
<dbReference type="GO" id="GO:0019146">
    <property type="term" value="F:arabinose-5-phosphate isomerase activity"/>
    <property type="evidence" value="ECO:0007669"/>
    <property type="project" value="UniProtKB-ARBA"/>
</dbReference>
<dbReference type="GO" id="GO:0046872">
    <property type="term" value="F:metal ion binding"/>
    <property type="evidence" value="ECO:0007669"/>
    <property type="project" value="UniProtKB-KW"/>
</dbReference>
<keyword evidence="5" id="KW-0479">Metal-binding</keyword>
<dbReference type="PANTHER" id="PTHR42745:SF1">
    <property type="entry name" value="ARABINOSE 5-PHOSPHATE ISOMERASE KDSD"/>
    <property type="match status" value="1"/>
</dbReference>
<feature type="domain" description="CBS" evidence="8">
    <location>
        <begin position="283"/>
        <end position="342"/>
    </location>
</feature>
<dbReference type="SMART" id="SM00116">
    <property type="entry name" value="CBS"/>
    <property type="match status" value="2"/>
</dbReference>
<dbReference type="SUPFAM" id="SSF53697">
    <property type="entry name" value="SIS domain"/>
    <property type="match status" value="1"/>
</dbReference>
<dbReference type="CDD" id="cd04604">
    <property type="entry name" value="CBS_pair_SIS_assoc"/>
    <property type="match status" value="1"/>
</dbReference>
<dbReference type="PIRSF" id="PIRSF004692">
    <property type="entry name" value="KdsD_KpsF"/>
    <property type="match status" value="1"/>
</dbReference>
<dbReference type="InterPro" id="IPR001347">
    <property type="entry name" value="SIS_dom"/>
</dbReference>
<dbReference type="InterPro" id="IPR004800">
    <property type="entry name" value="KdsD/KpsF-type"/>
</dbReference>
<evidence type="ECO:0000256" key="2">
    <source>
        <dbReference type="ARBA" id="ARBA00022737"/>
    </source>
</evidence>
<dbReference type="NCBIfam" id="TIGR00393">
    <property type="entry name" value="kpsF"/>
    <property type="match status" value="1"/>
</dbReference>
<organism evidence="10 11">
    <name type="scientific">Candidatus Bilophila faecipullorum</name>
    <dbReference type="NCBI Taxonomy" id="2838482"/>
    <lineage>
        <taxon>Bacteria</taxon>
        <taxon>Pseudomonadati</taxon>
        <taxon>Thermodesulfobacteriota</taxon>
        <taxon>Desulfovibrionia</taxon>
        <taxon>Desulfovibrionales</taxon>
        <taxon>Desulfovibrionaceae</taxon>
        <taxon>Bilophila</taxon>
    </lineage>
</organism>
<keyword evidence="10" id="KW-0413">Isomerase</keyword>
<dbReference type="CDD" id="cd05014">
    <property type="entry name" value="SIS_Kpsf"/>
    <property type="match status" value="1"/>
</dbReference>
<dbReference type="InterPro" id="IPR035474">
    <property type="entry name" value="SIS_Kpsf"/>
</dbReference>
<reference evidence="10" key="2">
    <citation type="submission" date="2021-04" db="EMBL/GenBank/DDBJ databases">
        <authorList>
            <person name="Gilroy R."/>
        </authorList>
    </citation>
    <scope>NUCLEOTIDE SEQUENCE</scope>
    <source>
        <strain evidence="10">ChiSxjej5B17-1746</strain>
    </source>
</reference>
<dbReference type="GO" id="GO:0097367">
    <property type="term" value="F:carbohydrate derivative binding"/>
    <property type="evidence" value="ECO:0007669"/>
    <property type="project" value="InterPro"/>
</dbReference>
<evidence type="ECO:0000313" key="10">
    <source>
        <dbReference type="EMBL" id="HIW78129.1"/>
    </source>
</evidence>
<evidence type="ECO:0000256" key="7">
    <source>
        <dbReference type="PROSITE-ProRule" id="PRU00703"/>
    </source>
</evidence>
<feature type="site" description="Catalytically relevant" evidence="6">
    <location>
        <position position="159"/>
    </location>
</feature>
<name>A0A9D1QZH9_9BACT</name>
<dbReference type="InterPro" id="IPR046342">
    <property type="entry name" value="CBS_dom_sf"/>
</dbReference>
<dbReference type="Pfam" id="PF00571">
    <property type="entry name" value="CBS"/>
    <property type="match status" value="2"/>
</dbReference>
<dbReference type="Gene3D" id="3.40.50.10490">
    <property type="entry name" value="Glucose-6-phosphate isomerase like protein, domain 1"/>
    <property type="match status" value="1"/>
</dbReference>
<evidence type="ECO:0000259" key="8">
    <source>
        <dbReference type="PROSITE" id="PS51371"/>
    </source>
</evidence>
<comment type="caution">
    <text evidence="10">The sequence shown here is derived from an EMBL/GenBank/DDBJ whole genome shotgun (WGS) entry which is preliminary data.</text>
</comment>
<dbReference type="AlphaFoldDB" id="A0A9D1QZH9"/>
<evidence type="ECO:0000256" key="4">
    <source>
        <dbReference type="PIRNR" id="PIRNR004692"/>
    </source>
</evidence>
<dbReference type="EMBL" id="DXGI01000111">
    <property type="protein sequence ID" value="HIW78129.1"/>
    <property type="molecule type" value="Genomic_DNA"/>
</dbReference>
<feature type="binding site" evidence="5">
    <location>
        <position position="89"/>
    </location>
    <ligand>
        <name>Zn(2+)</name>
        <dbReference type="ChEBI" id="CHEBI:29105"/>
    </ligand>
</feature>
<reference evidence="10" key="1">
    <citation type="journal article" date="2021" name="PeerJ">
        <title>Extensive microbial diversity within the chicken gut microbiome revealed by metagenomics and culture.</title>
        <authorList>
            <person name="Gilroy R."/>
            <person name="Ravi A."/>
            <person name="Getino M."/>
            <person name="Pursley I."/>
            <person name="Horton D.L."/>
            <person name="Alikhan N.F."/>
            <person name="Baker D."/>
            <person name="Gharbi K."/>
            <person name="Hall N."/>
            <person name="Watson M."/>
            <person name="Adriaenssens E.M."/>
            <person name="Foster-Nyarko E."/>
            <person name="Jarju S."/>
            <person name="Secka A."/>
            <person name="Antonio M."/>
            <person name="Oren A."/>
            <person name="Chaudhuri R.R."/>
            <person name="La Ragione R."/>
            <person name="Hildebrand F."/>
            <person name="Pallen M.J."/>
        </authorList>
    </citation>
    <scope>NUCLEOTIDE SEQUENCE</scope>
    <source>
        <strain evidence="10">ChiSxjej5B17-1746</strain>
    </source>
</reference>
<dbReference type="GO" id="GO:1901135">
    <property type="term" value="P:carbohydrate derivative metabolic process"/>
    <property type="evidence" value="ECO:0007669"/>
    <property type="project" value="InterPro"/>
</dbReference>
<dbReference type="InterPro" id="IPR046348">
    <property type="entry name" value="SIS_dom_sf"/>
</dbReference>
<evidence type="ECO:0000256" key="3">
    <source>
        <dbReference type="ARBA" id="ARBA00023122"/>
    </source>
</evidence>
<protein>
    <submittedName>
        <fullName evidence="10">KpsF/GutQ family sugar-phosphate isomerase</fullName>
    </submittedName>
</protein>
<dbReference type="PROSITE" id="PS51464">
    <property type="entry name" value="SIS"/>
    <property type="match status" value="1"/>
</dbReference>
<feature type="domain" description="CBS" evidence="8">
    <location>
        <begin position="217"/>
        <end position="275"/>
    </location>
</feature>